<dbReference type="EMBL" id="JACHNH010000001">
    <property type="protein sequence ID" value="MBB4759949.1"/>
    <property type="molecule type" value="Genomic_DNA"/>
</dbReference>
<reference evidence="2 3" key="1">
    <citation type="submission" date="2020-08" db="EMBL/GenBank/DDBJ databases">
        <title>Sequencing the genomes of 1000 actinobacteria strains.</title>
        <authorList>
            <person name="Klenk H.-P."/>
        </authorList>
    </citation>
    <scope>NUCLEOTIDE SEQUENCE [LARGE SCALE GENOMIC DNA]</scope>
    <source>
        <strain evidence="2 3">DSM 43149</strain>
    </source>
</reference>
<evidence type="ECO:0000313" key="3">
    <source>
        <dbReference type="Proteomes" id="UP000578112"/>
    </source>
</evidence>
<feature type="transmembrane region" description="Helical" evidence="1">
    <location>
        <begin position="120"/>
        <end position="138"/>
    </location>
</feature>
<evidence type="ECO:0000256" key="1">
    <source>
        <dbReference type="SAM" id="Phobius"/>
    </source>
</evidence>
<dbReference type="AlphaFoldDB" id="A0A7W7MN33"/>
<keyword evidence="1" id="KW-0812">Transmembrane</keyword>
<evidence type="ECO:0000313" key="2">
    <source>
        <dbReference type="EMBL" id="MBB4759949.1"/>
    </source>
</evidence>
<keyword evidence="1" id="KW-1133">Transmembrane helix</keyword>
<feature type="transmembrane region" description="Helical" evidence="1">
    <location>
        <begin position="86"/>
        <end position="108"/>
    </location>
</feature>
<keyword evidence="3" id="KW-1185">Reference proteome</keyword>
<protein>
    <submittedName>
        <fullName evidence="2">Uncharacterized protein</fullName>
    </submittedName>
</protein>
<dbReference type="Proteomes" id="UP000578112">
    <property type="component" value="Unassembled WGS sequence"/>
</dbReference>
<organism evidence="2 3">
    <name type="scientific">Actinoplanes digitatis</name>
    <dbReference type="NCBI Taxonomy" id="1868"/>
    <lineage>
        <taxon>Bacteria</taxon>
        <taxon>Bacillati</taxon>
        <taxon>Actinomycetota</taxon>
        <taxon>Actinomycetes</taxon>
        <taxon>Micromonosporales</taxon>
        <taxon>Micromonosporaceae</taxon>
        <taxon>Actinoplanes</taxon>
    </lineage>
</organism>
<feature type="transmembrane region" description="Helical" evidence="1">
    <location>
        <begin position="56"/>
        <end position="79"/>
    </location>
</feature>
<name>A0A7W7MN33_9ACTN</name>
<feature type="transmembrane region" description="Helical" evidence="1">
    <location>
        <begin position="31"/>
        <end position="50"/>
    </location>
</feature>
<dbReference type="RefSeq" id="WP_239087676.1">
    <property type="nucleotide sequence ID" value="NZ_BOMK01000050.1"/>
</dbReference>
<comment type="caution">
    <text evidence="2">The sequence shown here is derived from an EMBL/GenBank/DDBJ whole genome shotgun (WGS) entry which is preliminary data.</text>
</comment>
<accession>A0A7W7MN33</accession>
<sequence length="150" mass="15827">MTLEAPTSPSADPAAAPAEPSRALEATIRTAGLVVAMLAAVFSAVLELVLTPLRVGGVPIGVAVPAAVVGNLAICWFALTTVGRRWALGPPWVVWTLITFFAAAGFRTAEGDYLISGDNWVALVMIFVGSLTFAVYLYRQILKQPPVTKM</sequence>
<keyword evidence="1" id="KW-0472">Membrane</keyword>
<proteinExistence type="predicted"/>
<gene>
    <name evidence="2" type="ORF">BJ971_000505</name>
</gene>